<dbReference type="AlphaFoldDB" id="A0A9X0AL77"/>
<dbReference type="Pfam" id="PF24476">
    <property type="entry name" value="DUF7580"/>
    <property type="match status" value="1"/>
</dbReference>
<dbReference type="OrthoDB" id="3565018at2759"/>
<reference evidence="3" key="1">
    <citation type="submission" date="2022-11" db="EMBL/GenBank/DDBJ databases">
        <title>Genome Resource of Sclerotinia nivalis Strain SnTB1, a Plant Pathogen Isolated from American Ginseng.</title>
        <authorList>
            <person name="Fan S."/>
        </authorList>
    </citation>
    <scope>NUCLEOTIDE SEQUENCE</scope>
    <source>
        <strain evidence="3">SnTB1</strain>
    </source>
</reference>
<accession>A0A9X0AL77</accession>
<evidence type="ECO:0000313" key="4">
    <source>
        <dbReference type="Proteomes" id="UP001152300"/>
    </source>
</evidence>
<name>A0A9X0AL77_9HELO</name>
<dbReference type="PANTHER" id="PTHR35186:SF4">
    <property type="entry name" value="PRION-INHIBITION AND PROPAGATION HELO DOMAIN-CONTAINING PROTEIN"/>
    <property type="match status" value="1"/>
</dbReference>
<feature type="compositionally biased region" description="Polar residues" evidence="1">
    <location>
        <begin position="118"/>
        <end position="130"/>
    </location>
</feature>
<organism evidence="3 4">
    <name type="scientific">Sclerotinia nivalis</name>
    <dbReference type="NCBI Taxonomy" id="352851"/>
    <lineage>
        <taxon>Eukaryota</taxon>
        <taxon>Fungi</taxon>
        <taxon>Dikarya</taxon>
        <taxon>Ascomycota</taxon>
        <taxon>Pezizomycotina</taxon>
        <taxon>Leotiomycetes</taxon>
        <taxon>Helotiales</taxon>
        <taxon>Sclerotiniaceae</taxon>
        <taxon>Sclerotinia</taxon>
    </lineage>
</organism>
<dbReference type="Proteomes" id="UP001152300">
    <property type="component" value="Unassembled WGS sequence"/>
</dbReference>
<keyword evidence="4" id="KW-1185">Reference proteome</keyword>
<protein>
    <recommendedName>
        <fullName evidence="2">DUF7580 domain-containing protein</fullName>
    </recommendedName>
</protein>
<feature type="domain" description="DUF7580" evidence="2">
    <location>
        <begin position="221"/>
        <end position="461"/>
    </location>
</feature>
<sequence length="468" mass="52830">MKSGKKDTAWAKIFECIRRHAQSLHTAIKDGWNCDCRELHKVALRLQQHNTEDWSSLFSLSFEYPEALKKISHPPRERRELVISVKSINAQNNSPSNSFLHPSVADVGRDKLRRNFESKSTPEVNITTRPSSSRGPLSSSQSTALTSVSTNVIIEESHTKKWLSGLKLKAKKSVRIHVPKEPVLSDPVAPPIELCVRTSSPTSLTPPIPSSTAAPCLNDVKIDDLCMAVYKSSGKSNCYLGYLPDEHQNYHEFRCPEDNPTACVSDEEKFISLETILSRPKHFSPLTRYERYKIAYILASSLLQLQNAPWLDTNLQKSHILFPCDWNNHKIVIDQPYLPQSFLSTKCQSTPPGHTPKVNSTTVVKKSLNDLGIVLLELCFGQRIEEQSIREDFLVDGKEHANTNYLTALEWTDAVCEQEPALEHVIKCCMFCIFEEKASWDNQRFIQAVYASVVEPLGKIVSSWPNVS</sequence>
<dbReference type="InterPro" id="IPR056002">
    <property type="entry name" value="DUF7580"/>
</dbReference>
<comment type="caution">
    <text evidence="3">The sequence shown here is derived from an EMBL/GenBank/DDBJ whole genome shotgun (WGS) entry which is preliminary data.</text>
</comment>
<dbReference type="EMBL" id="JAPEIS010000007">
    <property type="protein sequence ID" value="KAJ8064827.1"/>
    <property type="molecule type" value="Genomic_DNA"/>
</dbReference>
<evidence type="ECO:0000313" key="3">
    <source>
        <dbReference type="EMBL" id="KAJ8064827.1"/>
    </source>
</evidence>
<gene>
    <name evidence="3" type="ORF">OCU04_007135</name>
</gene>
<dbReference type="PANTHER" id="PTHR35186">
    <property type="entry name" value="ANK_REP_REGION DOMAIN-CONTAINING PROTEIN"/>
    <property type="match status" value="1"/>
</dbReference>
<evidence type="ECO:0000256" key="1">
    <source>
        <dbReference type="SAM" id="MobiDB-lite"/>
    </source>
</evidence>
<feature type="region of interest" description="Disordered" evidence="1">
    <location>
        <begin position="114"/>
        <end position="142"/>
    </location>
</feature>
<evidence type="ECO:0000259" key="2">
    <source>
        <dbReference type="Pfam" id="PF24476"/>
    </source>
</evidence>
<feature type="compositionally biased region" description="Low complexity" evidence="1">
    <location>
        <begin position="131"/>
        <end position="142"/>
    </location>
</feature>
<proteinExistence type="predicted"/>